<keyword evidence="2" id="KW-1185">Reference proteome</keyword>
<accession>A0A4Y2JBP1</accession>
<protein>
    <submittedName>
        <fullName evidence="1">Uncharacterized protein</fullName>
    </submittedName>
</protein>
<name>A0A4Y2JBP1_ARAVE</name>
<organism evidence="1 2">
    <name type="scientific">Araneus ventricosus</name>
    <name type="common">Orbweaver spider</name>
    <name type="synonym">Epeira ventricosa</name>
    <dbReference type="NCBI Taxonomy" id="182803"/>
    <lineage>
        <taxon>Eukaryota</taxon>
        <taxon>Metazoa</taxon>
        <taxon>Ecdysozoa</taxon>
        <taxon>Arthropoda</taxon>
        <taxon>Chelicerata</taxon>
        <taxon>Arachnida</taxon>
        <taxon>Araneae</taxon>
        <taxon>Araneomorphae</taxon>
        <taxon>Entelegynae</taxon>
        <taxon>Araneoidea</taxon>
        <taxon>Araneidae</taxon>
        <taxon>Araneus</taxon>
    </lineage>
</organism>
<gene>
    <name evidence="1" type="ORF">AVEN_57219_1</name>
</gene>
<sequence>MEASMCEKVYIYIYKGNRVREHFTGPQHYRDNGLASGTRGEVSRNQEEEVYSSCLLLYVNLHINPLTPKPAVIGHAISILVGRISAGYCSESGEKAVGEWSLRDPLG</sequence>
<dbReference type="EMBL" id="BGPR01003403">
    <property type="protein sequence ID" value="GBM87701.1"/>
    <property type="molecule type" value="Genomic_DNA"/>
</dbReference>
<dbReference type="AlphaFoldDB" id="A0A4Y2JBP1"/>
<proteinExistence type="predicted"/>
<dbReference type="Proteomes" id="UP000499080">
    <property type="component" value="Unassembled WGS sequence"/>
</dbReference>
<evidence type="ECO:0000313" key="1">
    <source>
        <dbReference type="EMBL" id="GBM87701.1"/>
    </source>
</evidence>
<comment type="caution">
    <text evidence="1">The sequence shown here is derived from an EMBL/GenBank/DDBJ whole genome shotgun (WGS) entry which is preliminary data.</text>
</comment>
<reference evidence="1 2" key="1">
    <citation type="journal article" date="2019" name="Sci. Rep.">
        <title>Orb-weaving spider Araneus ventricosus genome elucidates the spidroin gene catalogue.</title>
        <authorList>
            <person name="Kono N."/>
            <person name="Nakamura H."/>
            <person name="Ohtoshi R."/>
            <person name="Moran D.A.P."/>
            <person name="Shinohara A."/>
            <person name="Yoshida Y."/>
            <person name="Fujiwara M."/>
            <person name="Mori M."/>
            <person name="Tomita M."/>
            <person name="Arakawa K."/>
        </authorList>
    </citation>
    <scope>NUCLEOTIDE SEQUENCE [LARGE SCALE GENOMIC DNA]</scope>
</reference>
<evidence type="ECO:0000313" key="2">
    <source>
        <dbReference type="Proteomes" id="UP000499080"/>
    </source>
</evidence>